<evidence type="ECO:0000256" key="1">
    <source>
        <dbReference type="SAM" id="MobiDB-lite"/>
    </source>
</evidence>
<dbReference type="InParanoid" id="F9X3A3"/>
<reference evidence="2 3" key="1">
    <citation type="journal article" date="2011" name="PLoS Genet.">
        <title>Finished genome of the fungal wheat pathogen Mycosphaerella graminicola reveals dispensome structure, chromosome plasticity, and stealth pathogenesis.</title>
        <authorList>
            <person name="Goodwin S.B."/>
            <person name="Ben M'barek S."/>
            <person name="Dhillon B."/>
            <person name="Wittenberg A.H.J."/>
            <person name="Crane C.F."/>
            <person name="Hane J.K."/>
            <person name="Foster A.J."/>
            <person name="Van der Lee T.A.J."/>
            <person name="Grimwood J."/>
            <person name="Aerts A."/>
            <person name="Antoniw J."/>
            <person name="Bailey A."/>
            <person name="Bluhm B."/>
            <person name="Bowler J."/>
            <person name="Bristow J."/>
            <person name="van der Burgt A."/>
            <person name="Canto-Canche B."/>
            <person name="Churchill A.C.L."/>
            <person name="Conde-Ferraez L."/>
            <person name="Cools H.J."/>
            <person name="Coutinho P.M."/>
            <person name="Csukai M."/>
            <person name="Dehal P."/>
            <person name="De Wit P."/>
            <person name="Donzelli B."/>
            <person name="van de Geest H.C."/>
            <person name="van Ham R.C.H.J."/>
            <person name="Hammond-Kosack K.E."/>
            <person name="Henrissat B."/>
            <person name="Kilian A."/>
            <person name="Kobayashi A.K."/>
            <person name="Koopmann E."/>
            <person name="Kourmpetis Y."/>
            <person name="Kuzniar A."/>
            <person name="Lindquist E."/>
            <person name="Lombard V."/>
            <person name="Maliepaard C."/>
            <person name="Martins N."/>
            <person name="Mehrabi R."/>
            <person name="Nap J.P.H."/>
            <person name="Ponomarenko A."/>
            <person name="Rudd J.J."/>
            <person name="Salamov A."/>
            <person name="Schmutz J."/>
            <person name="Schouten H.J."/>
            <person name="Shapiro H."/>
            <person name="Stergiopoulos I."/>
            <person name="Torriani S.F.F."/>
            <person name="Tu H."/>
            <person name="de Vries R.P."/>
            <person name="Waalwijk C."/>
            <person name="Ware S.B."/>
            <person name="Wiebenga A."/>
            <person name="Zwiers L.-H."/>
            <person name="Oliver R.P."/>
            <person name="Grigoriev I.V."/>
            <person name="Kema G.H.J."/>
        </authorList>
    </citation>
    <scope>NUCLEOTIDE SEQUENCE [LARGE SCALE GENOMIC DNA]</scope>
    <source>
        <strain evidence="3">CBS 115943 / IPO323</strain>
    </source>
</reference>
<dbReference type="Proteomes" id="UP000008062">
    <property type="component" value="Chromosome 2"/>
</dbReference>
<dbReference type="AlphaFoldDB" id="F9X3A3"/>
<gene>
    <name evidence="2" type="ORF">MYCGRDRAFT_90311</name>
</gene>
<evidence type="ECO:0000313" key="2">
    <source>
        <dbReference type="EMBL" id="EGP89661.1"/>
    </source>
</evidence>
<accession>F9X3A3</accession>
<organism evidence="2 3">
    <name type="scientific">Zymoseptoria tritici (strain CBS 115943 / IPO323)</name>
    <name type="common">Speckled leaf blotch fungus</name>
    <name type="synonym">Septoria tritici</name>
    <dbReference type="NCBI Taxonomy" id="336722"/>
    <lineage>
        <taxon>Eukaryota</taxon>
        <taxon>Fungi</taxon>
        <taxon>Dikarya</taxon>
        <taxon>Ascomycota</taxon>
        <taxon>Pezizomycotina</taxon>
        <taxon>Dothideomycetes</taxon>
        <taxon>Dothideomycetidae</taxon>
        <taxon>Mycosphaerellales</taxon>
        <taxon>Mycosphaerellaceae</taxon>
        <taxon>Zymoseptoria</taxon>
    </lineage>
</organism>
<sequence length="127" mass="13900">MTELESRICRGDPKQQSSTHTPPRAASKKCGTKAAFRTGTVPRYGVEELPITATDLTRPVAIMASNTQFTASLPTLRLPLDNNSDSSGRTQLYDVLSQPREILDAVDQWLELDSTDGFAMRGSTERG</sequence>
<feature type="region of interest" description="Disordered" evidence="1">
    <location>
        <begin position="1"/>
        <end position="32"/>
    </location>
</feature>
<proteinExistence type="predicted"/>
<evidence type="ECO:0000313" key="3">
    <source>
        <dbReference type="Proteomes" id="UP000008062"/>
    </source>
</evidence>
<dbReference type="GeneID" id="13403770"/>
<dbReference type="KEGG" id="ztr:MYCGRDRAFT_90311"/>
<feature type="compositionally biased region" description="Basic and acidic residues" evidence="1">
    <location>
        <begin position="1"/>
        <end position="13"/>
    </location>
</feature>
<keyword evidence="3" id="KW-1185">Reference proteome</keyword>
<dbReference type="EMBL" id="CM001197">
    <property type="protein sequence ID" value="EGP89661.1"/>
    <property type="molecule type" value="Genomic_DNA"/>
</dbReference>
<dbReference type="HOGENOM" id="CLU_1972205_0_0_1"/>
<dbReference type="RefSeq" id="XP_003854685.1">
    <property type="nucleotide sequence ID" value="XM_003854637.1"/>
</dbReference>
<protein>
    <submittedName>
        <fullName evidence="2">Uncharacterized protein</fullName>
    </submittedName>
</protein>
<name>F9X3A3_ZYMTI</name>
<dbReference type="VEuPathDB" id="FungiDB:ZTRI_2.2"/>